<reference evidence="3" key="1">
    <citation type="submission" date="2016-10" db="EMBL/GenBank/DDBJ databases">
        <authorList>
            <person name="Varghese N."/>
            <person name="Submissions S."/>
        </authorList>
    </citation>
    <scope>NUCLEOTIDE SEQUENCE [LARGE SCALE GENOMIC DNA]</scope>
    <source>
        <strain evidence="3">DSM 45237</strain>
    </source>
</reference>
<feature type="compositionally biased region" description="Polar residues" evidence="1">
    <location>
        <begin position="1"/>
        <end position="15"/>
    </location>
</feature>
<organism evidence="2 3">
    <name type="scientific">Jiangella alba</name>
    <dbReference type="NCBI Taxonomy" id="561176"/>
    <lineage>
        <taxon>Bacteria</taxon>
        <taxon>Bacillati</taxon>
        <taxon>Actinomycetota</taxon>
        <taxon>Actinomycetes</taxon>
        <taxon>Jiangellales</taxon>
        <taxon>Jiangellaceae</taxon>
        <taxon>Jiangella</taxon>
    </lineage>
</organism>
<dbReference type="AlphaFoldDB" id="A0A1H5PW16"/>
<dbReference type="NCBIfam" id="TIGR01167">
    <property type="entry name" value="LPXTG_anchor"/>
    <property type="match status" value="1"/>
</dbReference>
<evidence type="ECO:0000313" key="3">
    <source>
        <dbReference type="Proteomes" id="UP000181980"/>
    </source>
</evidence>
<dbReference type="PRINTS" id="PR01217">
    <property type="entry name" value="PRICHEXTENSN"/>
</dbReference>
<evidence type="ECO:0000313" key="2">
    <source>
        <dbReference type="EMBL" id="SEF17197.1"/>
    </source>
</evidence>
<evidence type="ECO:0000256" key="1">
    <source>
        <dbReference type="SAM" id="MobiDB-lite"/>
    </source>
</evidence>
<dbReference type="EMBL" id="FNUC01000004">
    <property type="protein sequence ID" value="SEF17197.1"/>
    <property type="molecule type" value="Genomic_DNA"/>
</dbReference>
<name>A0A1H5PW16_9ACTN</name>
<proteinExistence type="predicted"/>
<dbReference type="Proteomes" id="UP000181980">
    <property type="component" value="Unassembled WGS sequence"/>
</dbReference>
<gene>
    <name evidence="2" type="ORF">SAMN04488561_5748</name>
</gene>
<feature type="region of interest" description="Disordered" evidence="1">
    <location>
        <begin position="1"/>
        <end position="99"/>
    </location>
</feature>
<feature type="compositionally biased region" description="Pro residues" evidence="1">
    <location>
        <begin position="19"/>
        <end position="57"/>
    </location>
</feature>
<sequence length="133" mass="13002">MPTVTAITLTPANAASPSGEPPTEPPKPPTEPPKPPTEPPSNETTPPPSTETTPPPSNETTPPGTSTPSGKPRPPGDEDEDETTAGGLPNTGPGDVAQGLAVGGLLTAAGAAMYVASRKESPAPGDAEPGAAV</sequence>
<accession>A0A1H5PW16</accession>
<dbReference type="STRING" id="561176.SAMN04488561_5748"/>
<feature type="compositionally biased region" description="Low complexity" evidence="1">
    <location>
        <begin position="58"/>
        <end position="70"/>
    </location>
</feature>
<keyword evidence="3" id="KW-1185">Reference proteome</keyword>
<protein>
    <submittedName>
        <fullName evidence="2">LPXTG-motif cell wall anchor domain-containing protein</fullName>
    </submittedName>
</protein>